<evidence type="ECO:0000313" key="4">
    <source>
        <dbReference type="EMBL" id="KIH52650.1"/>
    </source>
</evidence>
<gene>
    <name evidence="4" type="ORF">ANCDUO_17246</name>
</gene>
<dbReference type="GO" id="GO:0016459">
    <property type="term" value="C:myosin complex"/>
    <property type="evidence" value="ECO:0007669"/>
    <property type="project" value="InterPro"/>
</dbReference>
<evidence type="ECO:0000313" key="5">
    <source>
        <dbReference type="Proteomes" id="UP000054047"/>
    </source>
</evidence>
<feature type="region of interest" description="Disordered" evidence="2">
    <location>
        <begin position="138"/>
        <end position="158"/>
    </location>
</feature>
<reference evidence="4 5" key="1">
    <citation type="submission" date="2013-12" db="EMBL/GenBank/DDBJ databases">
        <title>Draft genome of the parsitic nematode Ancylostoma duodenale.</title>
        <authorList>
            <person name="Mitreva M."/>
        </authorList>
    </citation>
    <scope>NUCLEOTIDE SEQUENCE [LARGE SCALE GENOMIC DNA]</scope>
    <source>
        <strain evidence="4 5">Zhejiang</strain>
    </source>
</reference>
<sequence length="220" mass="25983">MLDKVDETSVLQDIMRRKEDEVRDLKAREELEHISRAREDEEQLVSNLNRKVGALEEQLHELNDQVQISLTFQEETRLKLAQINRVRQLEEEKATIAEERDEIDAARQHMERQLTEARKKADEGVIQQMEELRKKAQRDLENTQHQLEESEASKERLVQSKKKLQQEAILERDAHAQESRDRETRILSLVNELEQLKGAIDETERVRRMLQLELDESVSS</sequence>
<dbReference type="InterPro" id="IPR002928">
    <property type="entry name" value="Myosin_tail"/>
</dbReference>
<dbReference type="Proteomes" id="UP000054047">
    <property type="component" value="Unassembled WGS sequence"/>
</dbReference>
<evidence type="ECO:0000256" key="1">
    <source>
        <dbReference type="ARBA" id="ARBA00023054"/>
    </source>
</evidence>
<evidence type="ECO:0000256" key="2">
    <source>
        <dbReference type="SAM" id="MobiDB-lite"/>
    </source>
</evidence>
<name>A0A0C2FVS2_9BILA</name>
<dbReference type="EMBL" id="KN743114">
    <property type="protein sequence ID" value="KIH52650.1"/>
    <property type="molecule type" value="Genomic_DNA"/>
</dbReference>
<feature type="domain" description="Myosin tail" evidence="3">
    <location>
        <begin position="14"/>
        <end position="167"/>
    </location>
</feature>
<keyword evidence="1" id="KW-0175">Coiled coil</keyword>
<protein>
    <recommendedName>
        <fullName evidence="3">Myosin tail domain-containing protein</fullName>
    </recommendedName>
</protein>
<dbReference type="Pfam" id="PF01576">
    <property type="entry name" value="Myosin_tail_1"/>
    <property type="match status" value="1"/>
</dbReference>
<evidence type="ECO:0000259" key="3">
    <source>
        <dbReference type="Pfam" id="PF01576"/>
    </source>
</evidence>
<organism evidence="4 5">
    <name type="scientific">Ancylostoma duodenale</name>
    <dbReference type="NCBI Taxonomy" id="51022"/>
    <lineage>
        <taxon>Eukaryota</taxon>
        <taxon>Metazoa</taxon>
        <taxon>Ecdysozoa</taxon>
        <taxon>Nematoda</taxon>
        <taxon>Chromadorea</taxon>
        <taxon>Rhabditida</taxon>
        <taxon>Rhabditina</taxon>
        <taxon>Rhabditomorpha</taxon>
        <taxon>Strongyloidea</taxon>
        <taxon>Ancylostomatidae</taxon>
        <taxon>Ancylostomatinae</taxon>
        <taxon>Ancylostoma</taxon>
    </lineage>
</organism>
<dbReference type="AlphaFoldDB" id="A0A0C2FVS2"/>
<proteinExistence type="predicted"/>
<dbReference type="OrthoDB" id="5864047at2759"/>
<keyword evidence="5" id="KW-1185">Reference proteome</keyword>
<accession>A0A0C2FVS2</accession>